<dbReference type="Pfam" id="PF00176">
    <property type="entry name" value="SNF2-rel_dom"/>
    <property type="match status" value="1"/>
</dbReference>
<sequence length="995" mass="112113">MSALSTITLQSTRLPSGSFGIWATTEQGEVVSIHELKKQGFAWHWKSFFGTMLLDITEVDGGQALILTPSMALDYFSQPASLLHGTLNWSAESLLLKELAVIYAAALSEGWFAPSFTDWQKGTVGWKLMLPGEMAQAYEALLMQAENQGAAYAKEWFAEIIAEMTVQQEEVMSAWNQLLVEQPVLVPGQESSMEERLWWDEEDWLMAIGWKTDGVPFRTCLQLVEPEEQEEWGLRLILQDKQNPNQLVEFDSNDSLALRSGTFPQHWREHIQERISKDLDKCIRVLPSLESAGQSGSIRMELSDDEAWEFMDQGSLGLLQAGISVFLPTWWEELKLMRPQLKAKIKSAVGSASGRTLFGMQQLMEFDWKIAIGDMDLTEEEFMRMADEKKRLMYIRGKWIQLDPAFLAQIQAAMKQFQRKKGLSFRDVLEAHLLGEAGTLSGGTEADTLGQDAPDIAASLRIQVELNGHLRSMMKQLQQTSGITVVDPPELLHAELRKYQLEGVSWLLYLRKFGLGGCLADDMGLGKTIQFIAYLLHSRGDAIKGKVAVDASASASARAKQSPALLICPTSVLGNWQKELERFAPSLKLHLHYGAQRARGEQFAFAEAIGDADLVMTSYNLAQIDEEELSAVEWDVVCLDEAQNIKNAYTKQASAIRKLNAGQRIALTGTPIENRLTELWSIFDFINPGYLGSLRQFTHNFVGAIEKTGDAELTSQVQKLIKPFLLRRVKKDPAIQLDLPDKNEAKAYVPLTVEQGTLYENIVQSLMERIDSLTGMEKKGLILATLTKLKQLCDHPALFLKETGRICEKERSNKMSRLLEMIDELRAEGDSCLIFTQFVEMGHLLQAAITEERNEPVQFLHGGLTKNKRDELITRFQDRTLPQEEQCSIFILSLKAGGTGLNLTAANHVFHFDRWWNPAVENQATDRAFRIGQTRDVQVHKFISLGTLEERIDEMIERKQGLSEQIVGGGEGWVTEMSTSELRELFALRKEWIDK</sequence>
<keyword evidence="4" id="KW-0547">Nucleotide-binding</keyword>
<reference evidence="4 5" key="1">
    <citation type="submission" date="2021-03" db="EMBL/GenBank/DDBJ databases">
        <title>Genomic Encyclopedia of Type Strains, Phase IV (KMG-IV): sequencing the most valuable type-strain genomes for metagenomic binning, comparative biology and taxonomic classification.</title>
        <authorList>
            <person name="Goeker M."/>
        </authorList>
    </citation>
    <scope>NUCLEOTIDE SEQUENCE [LARGE SCALE GENOMIC DNA]</scope>
    <source>
        <strain evidence="4 5">DSM 26048</strain>
    </source>
</reference>
<dbReference type="PROSITE" id="PS51194">
    <property type="entry name" value="HELICASE_CTER"/>
    <property type="match status" value="1"/>
</dbReference>
<accession>A0ABS4IU99</accession>
<dbReference type="Gene3D" id="3.40.50.300">
    <property type="entry name" value="P-loop containing nucleotide triphosphate hydrolases"/>
    <property type="match status" value="1"/>
</dbReference>
<name>A0ABS4IU99_9BACL</name>
<organism evidence="4 5">
    <name type="scientific">Paenibacillus eucommiae</name>
    <dbReference type="NCBI Taxonomy" id="1355755"/>
    <lineage>
        <taxon>Bacteria</taxon>
        <taxon>Bacillati</taxon>
        <taxon>Bacillota</taxon>
        <taxon>Bacilli</taxon>
        <taxon>Bacillales</taxon>
        <taxon>Paenibacillaceae</taxon>
        <taxon>Paenibacillus</taxon>
    </lineage>
</organism>
<dbReference type="PROSITE" id="PS51192">
    <property type="entry name" value="HELICASE_ATP_BIND_1"/>
    <property type="match status" value="1"/>
</dbReference>
<dbReference type="Pfam" id="PF12419">
    <property type="entry name" value="DUF3670"/>
    <property type="match status" value="1"/>
</dbReference>
<evidence type="ECO:0000313" key="5">
    <source>
        <dbReference type="Proteomes" id="UP001519287"/>
    </source>
</evidence>
<evidence type="ECO:0000313" key="4">
    <source>
        <dbReference type="EMBL" id="MBP1991155.1"/>
    </source>
</evidence>
<dbReference type="CDD" id="cd18012">
    <property type="entry name" value="DEXQc_arch_SWI2_SNF2"/>
    <property type="match status" value="1"/>
</dbReference>
<dbReference type="RefSeq" id="WP_209971909.1">
    <property type="nucleotide sequence ID" value="NZ_JAGGLB010000007.1"/>
</dbReference>
<dbReference type="PANTHER" id="PTHR10799">
    <property type="entry name" value="SNF2/RAD54 HELICASE FAMILY"/>
    <property type="match status" value="1"/>
</dbReference>
<dbReference type="CDD" id="cd18793">
    <property type="entry name" value="SF2_C_SNF"/>
    <property type="match status" value="1"/>
</dbReference>
<keyword evidence="5" id="KW-1185">Reference proteome</keyword>
<dbReference type="Pfam" id="PF00271">
    <property type="entry name" value="Helicase_C"/>
    <property type="match status" value="1"/>
</dbReference>
<dbReference type="SUPFAM" id="SSF52540">
    <property type="entry name" value="P-loop containing nucleoside triphosphate hydrolases"/>
    <property type="match status" value="2"/>
</dbReference>
<keyword evidence="1" id="KW-0378">Hydrolase</keyword>
<comment type="caution">
    <text evidence="4">The sequence shown here is derived from an EMBL/GenBank/DDBJ whole genome shotgun (WGS) entry which is preliminary data.</text>
</comment>
<feature type="domain" description="Helicase C-terminal" evidence="3">
    <location>
        <begin position="817"/>
        <end position="978"/>
    </location>
</feature>
<evidence type="ECO:0000259" key="3">
    <source>
        <dbReference type="PROSITE" id="PS51194"/>
    </source>
</evidence>
<evidence type="ECO:0000259" key="2">
    <source>
        <dbReference type="PROSITE" id="PS51192"/>
    </source>
</evidence>
<proteinExistence type="predicted"/>
<dbReference type="Proteomes" id="UP001519287">
    <property type="component" value="Unassembled WGS sequence"/>
</dbReference>
<dbReference type="InterPro" id="IPR014001">
    <property type="entry name" value="Helicase_ATP-bd"/>
</dbReference>
<dbReference type="InterPro" id="IPR000330">
    <property type="entry name" value="SNF2_N"/>
</dbReference>
<dbReference type="Gene3D" id="3.40.50.10810">
    <property type="entry name" value="Tandem AAA-ATPase domain"/>
    <property type="match status" value="1"/>
</dbReference>
<protein>
    <submittedName>
        <fullName evidence="4">SNF2 family DNA or RNA helicase</fullName>
    </submittedName>
</protein>
<dbReference type="InterPro" id="IPR038718">
    <property type="entry name" value="SNF2-like_sf"/>
</dbReference>
<dbReference type="SMART" id="SM00490">
    <property type="entry name" value="HELICc"/>
    <property type="match status" value="1"/>
</dbReference>
<dbReference type="InterPro" id="IPR027417">
    <property type="entry name" value="P-loop_NTPase"/>
</dbReference>
<feature type="domain" description="Helicase ATP-binding" evidence="2">
    <location>
        <begin position="508"/>
        <end position="689"/>
    </location>
</feature>
<dbReference type="SMART" id="SM00487">
    <property type="entry name" value="DEXDc"/>
    <property type="match status" value="1"/>
</dbReference>
<keyword evidence="4" id="KW-0347">Helicase</keyword>
<keyword evidence="4" id="KW-0067">ATP-binding</keyword>
<dbReference type="InterPro" id="IPR022138">
    <property type="entry name" value="DUF3670"/>
</dbReference>
<dbReference type="InterPro" id="IPR001650">
    <property type="entry name" value="Helicase_C-like"/>
</dbReference>
<dbReference type="InterPro" id="IPR049730">
    <property type="entry name" value="SNF2/RAD54-like_C"/>
</dbReference>
<gene>
    <name evidence="4" type="ORF">J2Z66_002762</name>
</gene>
<dbReference type="EMBL" id="JAGGLB010000007">
    <property type="protein sequence ID" value="MBP1991155.1"/>
    <property type="molecule type" value="Genomic_DNA"/>
</dbReference>
<dbReference type="GO" id="GO:0004386">
    <property type="term" value="F:helicase activity"/>
    <property type="evidence" value="ECO:0007669"/>
    <property type="project" value="UniProtKB-KW"/>
</dbReference>
<evidence type="ECO:0000256" key="1">
    <source>
        <dbReference type="ARBA" id="ARBA00022801"/>
    </source>
</evidence>